<organism evidence="11 12">
    <name type="scientific">Huso huso</name>
    <name type="common">Beluga</name>
    <name type="synonym">Acipenser huso</name>
    <dbReference type="NCBI Taxonomy" id="61971"/>
    <lineage>
        <taxon>Eukaryota</taxon>
        <taxon>Metazoa</taxon>
        <taxon>Chordata</taxon>
        <taxon>Craniata</taxon>
        <taxon>Vertebrata</taxon>
        <taxon>Euteleostomi</taxon>
        <taxon>Actinopterygii</taxon>
        <taxon>Chondrostei</taxon>
        <taxon>Acipenseriformes</taxon>
        <taxon>Acipenseridae</taxon>
        <taxon>Huso</taxon>
    </lineage>
</organism>
<keyword evidence="2 9" id="KW-0812">Transmembrane</keyword>
<evidence type="ECO:0000256" key="5">
    <source>
        <dbReference type="ARBA" id="ARBA00023136"/>
    </source>
</evidence>
<evidence type="ECO:0000256" key="1">
    <source>
        <dbReference type="ARBA" id="ARBA00004141"/>
    </source>
</evidence>
<name>A0ABR1ACL2_HUSHU</name>
<dbReference type="InterPro" id="IPR000276">
    <property type="entry name" value="GPCR_Rhodpsn"/>
</dbReference>
<dbReference type="PROSITE" id="PS50262">
    <property type="entry name" value="G_PROTEIN_RECEP_F1_2"/>
    <property type="match status" value="1"/>
</dbReference>
<sequence>MDSFSTNSTMVPNITTALYINDSLVCREKYGHAFQAAVGVITTVLGLPANMMVLWILLRKQTAISSSEVFEINLAVMDALYCLNTPLDIYHYYFAQQNGIVRIIVFFFYGFNTYGGPLFLCCICMERYMAVVYPITYLGFKSLTYRVLCSVAAWAITLAFSIYSSMKAFDATIYVYAGYISALFIVMIFCNISILRVLRRSSPGRDEIHPMKKKAFRMVSAVLMIVFVSCFPAIVIFPLKPYFNVITFKCSVIPVAFCFVGPSSCIQPFLYLSSVVTFSFRQYPCNGPCCLTLSSSP</sequence>
<evidence type="ECO:0000256" key="6">
    <source>
        <dbReference type="ARBA" id="ARBA00023170"/>
    </source>
</evidence>
<evidence type="ECO:0000313" key="11">
    <source>
        <dbReference type="EMBL" id="KAK6494817.1"/>
    </source>
</evidence>
<evidence type="ECO:0000256" key="4">
    <source>
        <dbReference type="ARBA" id="ARBA00023040"/>
    </source>
</evidence>
<keyword evidence="8" id="KW-0807">Transducer</keyword>
<keyword evidence="4" id="KW-0297">G-protein coupled receptor</keyword>
<dbReference type="EMBL" id="JAHFZB010000001">
    <property type="protein sequence ID" value="KAK6494817.1"/>
    <property type="molecule type" value="Genomic_DNA"/>
</dbReference>
<evidence type="ECO:0000259" key="10">
    <source>
        <dbReference type="PROSITE" id="PS50262"/>
    </source>
</evidence>
<feature type="transmembrane region" description="Helical" evidence="9">
    <location>
        <begin position="143"/>
        <end position="164"/>
    </location>
</feature>
<feature type="transmembrane region" description="Helical" evidence="9">
    <location>
        <begin position="251"/>
        <end position="272"/>
    </location>
</feature>
<feature type="domain" description="G-protein coupled receptors family 1 profile" evidence="10">
    <location>
        <begin position="49"/>
        <end position="271"/>
    </location>
</feature>
<evidence type="ECO:0000256" key="9">
    <source>
        <dbReference type="SAM" id="Phobius"/>
    </source>
</evidence>
<evidence type="ECO:0000256" key="7">
    <source>
        <dbReference type="ARBA" id="ARBA00023180"/>
    </source>
</evidence>
<dbReference type="Proteomes" id="UP001369086">
    <property type="component" value="Unassembled WGS sequence"/>
</dbReference>
<accession>A0ABR1ACL2</accession>
<dbReference type="Gene3D" id="1.20.1070.10">
    <property type="entry name" value="Rhodopsin 7-helix transmembrane proteins"/>
    <property type="match status" value="1"/>
</dbReference>
<keyword evidence="12" id="KW-1185">Reference proteome</keyword>
<dbReference type="Pfam" id="PF00001">
    <property type="entry name" value="7tm_1"/>
    <property type="match status" value="1"/>
</dbReference>
<gene>
    <name evidence="11" type="ORF">HHUSO_G1443</name>
</gene>
<dbReference type="PRINTS" id="PR00237">
    <property type="entry name" value="GPCRRHODOPSN"/>
</dbReference>
<feature type="transmembrane region" description="Helical" evidence="9">
    <location>
        <begin position="33"/>
        <end position="58"/>
    </location>
</feature>
<feature type="transmembrane region" description="Helical" evidence="9">
    <location>
        <begin position="176"/>
        <end position="198"/>
    </location>
</feature>
<feature type="transmembrane region" description="Helical" evidence="9">
    <location>
        <begin position="99"/>
        <end position="123"/>
    </location>
</feature>
<keyword evidence="3 9" id="KW-1133">Transmembrane helix</keyword>
<evidence type="ECO:0000313" key="12">
    <source>
        <dbReference type="Proteomes" id="UP001369086"/>
    </source>
</evidence>
<comment type="subcellular location">
    <subcellularLocation>
        <location evidence="1">Membrane</location>
        <topology evidence="1">Multi-pass membrane protein</topology>
    </subcellularLocation>
</comment>
<dbReference type="InterPro" id="IPR017452">
    <property type="entry name" value="GPCR_Rhodpsn_7TM"/>
</dbReference>
<dbReference type="SUPFAM" id="SSF81321">
    <property type="entry name" value="Family A G protein-coupled receptor-like"/>
    <property type="match status" value="1"/>
</dbReference>
<comment type="caution">
    <text evidence="11">The sequence shown here is derived from an EMBL/GenBank/DDBJ whole genome shotgun (WGS) entry which is preliminary data.</text>
</comment>
<dbReference type="PANTHER" id="PTHR24232">
    <property type="entry name" value="G-PROTEIN COUPLED RECEPTOR"/>
    <property type="match status" value="1"/>
</dbReference>
<keyword evidence="6" id="KW-0675">Receptor</keyword>
<keyword evidence="5 9" id="KW-0472">Membrane</keyword>
<reference evidence="11 12" key="1">
    <citation type="submission" date="2021-05" db="EMBL/GenBank/DDBJ databases">
        <authorList>
            <person name="Zahm M."/>
            <person name="Klopp C."/>
            <person name="Cabau C."/>
            <person name="Kuhl H."/>
            <person name="Suciu R."/>
            <person name="Ciorpac M."/>
            <person name="Holostenco D."/>
            <person name="Gessner J."/>
            <person name="Wuertz S."/>
            <person name="Hohne C."/>
            <person name="Stock M."/>
            <person name="Gislard M."/>
            <person name="Lluch J."/>
            <person name="Milhes M."/>
            <person name="Lampietro C."/>
            <person name="Lopez Roques C."/>
            <person name="Donnadieu C."/>
            <person name="Du K."/>
            <person name="Schartl M."/>
            <person name="Guiguen Y."/>
        </authorList>
    </citation>
    <scope>NUCLEOTIDE SEQUENCE [LARGE SCALE GENOMIC DNA]</scope>
    <source>
        <strain evidence="11">Hh-F2</strain>
        <tissue evidence="11">Blood</tissue>
    </source>
</reference>
<evidence type="ECO:0000256" key="3">
    <source>
        <dbReference type="ARBA" id="ARBA00022989"/>
    </source>
</evidence>
<dbReference type="PANTHER" id="PTHR24232:SF107">
    <property type="entry name" value="HYDROXYCARBOXYLIC ACID RECEPTOR 2-LIKE"/>
    <property type="match status" value="1"/>
</dbReference>
<feature type="transmembrane region" description="Helical" evidence="9">
    <location>
        <begin position="219"/>
        <end position="239"/>
    </location>
</feature>
<protein>
    <submittedName>
        <fullName evidence="11">Proteinase-activated receptor 3-like</fullName>
    </submittedName>
</protein>
<evidence type="ECO:0000256" key="8">
    <source>
        <dbReference type="ARBA" id="ARBA00023224"/>
    </source>
</evidence>
<evidence type="ECO:0000256" key="2">
    <source>
        <dbReference type="ARBA" id="ARBA00022692"/>
    </source>
</evidence>
<proteinExistence type="predicted"/>
<keyword evidence="7" id="KW-0325">Glycoprotein</keyword>